<feature type="transmembrane region" description="Helical" evidence="7">
    <location>
        <begin position="78"/>
        <end position="105"/>
    </location>
</feature>
<dbReference type="PANTHER" id="PTHR33885">
    <property type="entry name" value="PHAGE SHOCK PROTEIN C"/>
    <property type="match status" value="1"/>
</dbReference>
<name>A0A344TVC3_9ACTN</name>
<keyword evidence="4 7" id="KW-1133">Transmembrane helix</keyword>
<evidence type="ECO:0000313" key="9">
    <source>
        <dbReference type="EMBL" id="AXE22594.1"/>
    </source>
</evidence>
<keyword evidence="2" id="KW-1003">Cell membrane</keyword>
<feature type="transmembrane region" description="Helical" evidence="7">
    <location>
        <begin position="150"/>
        <end position="167"/>
    </location>
</feature>
<feature type="compositionally biased region" description="Basic and acidic residues" evidence="6">
    <location>
        <begin position="43"/>
        <end position="52"/>
    </location>
</feature>
<dbReference type="Pfam" id="PF04024">
    <property type="entry name" value="PspC"/>
    <property type="match status" value="1"/>
</dbReference>
<dbReference type="Proteomes" id="UP000252004">
    <property type="component" value="Chromosome"/>
</dbReference>
<feature type="domain" description="Phage shock protein PspC N-terminal" evidence="8">
    <location>
        <begin position="52"/>
        <end position="108"/>
    </location>
</feature>
<feature type="transmembrane region" description="Helical" evidence="7">
    <location>
        <begin position="259"/>
        <end position="279"/>
    </location>
</feature>
<keyword evidence="3 7" id="KW-0812">Transmembrane</keyword>
<dbReference type="KEGG" id="sgz:C0216_03305"/>
<gene>
    <name evidence="9" type="ORF">C0216_03305</name>
</gene>
<evidence type="ECO:0000256" key="5">
    <source>
        <dbReference type="ARBA" id="ARBA00023136"/>
    </source>
</evidence>
<dbReference type="InterPro" id="IPR052027">
    <property type="entry name" value="PspC"/>
</dbReference>
<dbReference type="PANTHER" id="PTHR33885:SF3">
    <property type="entry name" value="PHAGE SHOCK PROTEIN C"/>
    <property type="match status" value="1"/>
</dbReference>
<dbReference type="InterPro" id="IPR007168">
    <property type="entry name" value="Phageshock_PspC_N"/>
</dbReference>
<feature type="transmembrane region" description="Helical" evidence="7">
    <location>
        <begin position="285"/>
        <end position="305"/>
    </location>
</feature>
<evidence type="ECO:0000256" key="7">
    <source>
        <dbReference type="SAM" id="Phobius"/>
    </source>
</evidence>
<proteinExistence type="predicted"/>
<keyword evidence="5 7" id="KW-0472">Membrane</keyword>
<reference evidence="9 10" key="1">
    <citation type="submission" date="2018-01" db="EMBL/GenBank/DDBJ databases">
        <title>Draft genome Sequence of streptomyces globosus LZH-48.</title>
        <authorList>
            <person name="Ran K."/>
            <person name="Li Z."/>
            <person name="Wei S."/>
            <person name="Dong R."/>
        </authorList>
    </citation>
    <scope>NUCLEOTIDE SEQUENCE [LARGE SCALE GENOMIC DNA]</scope>
    <source>
        <strain evidence="9 10">LZH-48</strain>
    </source>
</reference>
<sequence>MPGAAGRLHHGAMTEHDSPPPAASGTAGPKAPGAAAGPPSDGSSDRPAERPPMRRSRRDKVLAGVCGGLGRYFDLDPVIFRIVLGVLTVTGGVGLLFYGVAWLVLPVEGEEDSEAKKLLTGRVEGTTLAALFAALVGCAVFLSMLDNGGLAAFSVLVVLALGGAAYWSQRHRGTAAPEAEPQAAARPAPPETQAPPAPGTPSWWRDPLVKDGTTGPVGSSGYLWGPDDSADPAEPGGKGPGNSPRGARPGGPGRPRGGIGGRVFVLAVLAGAVATAAVWEDSTLSHALQIGLASVLAVFGLGLAVSSFRGRTGFGTILLALATAGLLAASAALPAEIGTDWRDVRWRPAAVADVQPVYESGTGIATLDLSRLDVPEGSTLTVRAGIDAGLLKVIVPREVTARAEASVRLGDIRMPDDTRSYVRIRGEGETRRETVAPADGTEAGGTVELHLEAGVGQVEVARATS</sequence>
<evidence type="ECO:0000256" key="1">
    <source>
        <dbReference type="ARBA" id="ARBA00004162"/>
    </source>
</evidence>
<evidence type="ECO:0000256" key="6">
    <source>
        <dbReference type="SAM" id="MobiDB-lite"/>
    </source>
</evidence>
<feature type="compositionally biased region" description="Low complexity" evidence="6">
    <location>
        <begin position="174"/>
        <end position="186"/>
    </location>
</feature>
<evidence type="ECO:0000259" key="8">
    <source>
        <dbReference type="Pfam" id="PF04024"/>
    </source>
</evidence>
<dbReference type="AlphaFoldDB" id="A0A344TVC3"/>
<keyword evidence="10" id="KW-1185">Reference proteome</keyword>
<feature type="compositionally biased region" description="Pro residues" evidence="6">
    <location>
        <begin position="187"/>
        <end position="199"/>
    </location>
</feature>
<feature type="region of interest" description="Disordered" evidence="6">
    <location>
        <begin position="172"/>
        <end position="256"/>
    </location>
</feature>
<dbReference type="GO" id="GO:0005886">
    <property type="term" value="C:plasma membrane"/>
    <property type="evidence" value="ECO:0007669"/>
    <property type="project" value="UniProtKB-SubCell"/>
</dbReference>
<evidence type="ECO:0000256" key="2">
    <source>
        <dbReference type="ARBA" id="ARBA00022475"/>
    </source>
</evidence>
<feature type="region of interest" description="Disordered" evidence="6">
    <location>
        <begin position="1"/>
        <end position="57"/>
    </location>
</feature>
<comment type="subcellular location">
    <subcellularLocation>
        <location evidence="1">Cell membrane</location>
        <topology evidence="1">Single-pass membrane protein</topology>
    </subcellularLocation>
</comment>
<feature type="compositionally biased region" description="Low complexity" evidence="6">
    <location>
        <begin position="23"/>
        <end position="42"/>
    </location>
</feature>
<protein>
    <recommendedName>
        <fullName evidence="8">Phage shock protein PspC N-terminal domain-containing protein</fullName>
    </recommendedName>
</protein>
<evidence type="ECO:0000256" key="4">
    <source>
        <dbReference type="ARBA" id="ARBA00022989"/>
    </source>
</evidence>
<evidence type="ECO:0000256" key="3">
    <source>
        <dbReference type="ARBA" id="ARBA00022692"/>
    </source>
</evidence>
<organism evidence="9 10">
    <name type="scientific">Streptomyces globosus</name>
    <dbReference type="NCBI Taxonomy" id="68209"/>
    <lineage>
        <taxon>Bacteria</taxon>
        <taxon>Bacillati</taxon>
        <taxon>Actinomycetota</taxon>
        <taxon>Actinomycetes</taxon>
        <taxon>Kitasatosporales</taxon>
        <taxon>Streptomycetaceae</taxon>
        <taxon>Streptomyces</taxon>
    </lineage>
</organism>
<dbReference type="OrthoDB" id="3535301at2"/>
<feature type="transmembrane region" description="Helical" evidence="7">
    <location>
        <begin position="126"/>
        <end position="144"/>
    </location>
</feature>
<dbReference type="EMBL" id="CP030862">
    <property type="protein sequence ID" value="AXE22594.1"/>
    <property type="molecule type" value="Genomic_DNA"/>
</dbReference>
<evidence type="ECO:0000313" key="10">
    <source>
        <dbReference type="Proteomes" id="UP000252004"/>
    </source>
</evidence>
<feature type="transmembrane region" description="Helical" evidence="7">
    <location>
        <begin position="317"/>
        <end position="335"/>
    </location>
</feature>
<accession>A0A344TVC3</accession>